<gene>
    <name evidence="2" type="ORF">O6P43_006800</name>
</gene>
<feature type="signal peptide" evidence="1">
    <location>
        <begin position="1"/>
        <end position="18"/>
    </location>
</feature>
<organism evidence="2 3">
    <name type="scientific">Quillaja saponaria</name>
    <name type="common">Soap bark tree</name>
    <dbReference type="NCBI Taxonomy" id="32244"/>
    <lineage>
        <taxon>Eukaryota</taxon>
        <taxon>Viridiplantae</taxon>
        <taxon>Streptophyta</taxon>
        <taxon>Embryophyta</taxon>
        <taxon>Tracheophyta</taxon>
        <taxon>Spermatophyta</taxon>
        <taxon>Magnoliopsida</taxon>
        <taxon>eudicotyledons</taxon>
        <taxon>Gunneridae</taxon>
        <taxon>Pentapetalae</taxon>
        <taxon>rosids</taxon>
        <taxon>fabids</taxon>
        <taxon>Fabales</taxon>
        <taxon>Quillajaceae</taxon>
        <taxon>Quillaja</taxon>
    </lineage>
</organism>
<sequence>MAALLCMIMVMVLSLVVAHTSAARNVPSDAGLNDQKNFVNYGGIGGFSGVGDNGLPFVGAGAGVGAGGGIGGLGGAGGLGGLGGGTGGLGGLGGGAGGIGGLGGGVGGGVGGGAGGGGGVGGGAGGGTGVLPFP</sequence>
<keyword evidence="3" id="KW-1185">Reference proteome</keyword>
<accession>A0AAD7Q8Y0</accession>
<evidence type="ECO:0000256" key="1">
    <source>
        <dbReference type="SAM" id="SignalP"/>
    </source>
</evidence>
<feature type="chain" id="PRO_5041919895" evidence="1">
    <location>
        <begin position="19"/>
        <end position="134"/>
    </location>
</feature>
<protein>
    <submittedName>
        <fullName evidence="2">Keratin, type II cytoskeletal 2 epidermal-like</fullName>
    </submittedName>
</protein>
<reference evidence="2" key="1">
    <citation type="journal article" date="2023" name="Science">
        <title>Elucidation of the pathway for biosynthesis of saponin adjuvants from the soapbark tree.</title>
        <authorList>
            <person name="Reed J."/>
            <person name="Orme A."/>
            <person name="El-Demerdash A."/>
            <person name="Owen C."/>
            <person name="Martin L.B.B."/>
            <person name="Misra R.C."/>
            <person name="Kikuchi S."/>
            <person name="Rejzek M."/>
            <person name="Martin A.C."/>
            <person name="Harkess A."/>
            <person name="Leebens-Mack J."/>
            <person name="Louveau T."/>
            <person name="Stephenson M.J."/>
            <person name="Osbourn A."/>
        </authorList>
    </citation>
    <scope>NUCLEOTIDE SEQUENCE</scope>
    <source>
        <strain evidence="2">S10</strain>
    </source>
</reference>
<evidence type="ECO:0000313" key="2">
    <source>
        <dbReference type="EMBL" id="KAJ7977119.1"/>
    </source>
</evidence>
<dbReference type="AlphaFoldDB" id="A0AAD7Q8Y0"/>
<name>A0AAD7Q8Y0_QUISA</name>
<keyword evidence="1" id="KW-0732">Signal</keyword>
<dbReference type="EMBL" id="JARAOO010000003">
    <property type="protein sequence ID" value="KAJ7977119.1"/>
    <property type="molecule type" value="Genomic_DNA"/>
</dbReference>
<dbReference type="Proteomes" id="UP001163823">
    <property type="component" value="Chromosome 3"/>
</dbReference>
<dbReference type="PANTHER" id="PTHR34463:SF11">
    <property type="entry name" value="GLYCINE-RICH PROTEIN LIKE"/>
    <property type="match status" value="1"/>
</dbReference>
<proteinExistence type="predicted"/>
<dbReference type="PANTHER" id="PTHR34463">
    <property type="entry name" value="GLYCINE-RICH PROTEIN"/>
    <property type="match status" value="1"/>
</dbReference>
<comment type="caution">
    <text evidence="2">The sequence shown here is derived from an EMBL/GenBank/DDBJ whole genome shotgun (WGS) entry which is preliminary data.</text>
</comment>
<evidence type="ECO:0000313" key="3">
    <source>
        <dbReference type="Proteomes" id="UP001163823"/>
    </source>
</evidence>